<gene>
    <name evidence="4" type="primary">porU</name>
    <name evidence="4" type="ORF">IAA73_04600</name>
</gene>
<sequence length="1279" mass="143161">MFVKPTTHIKLAILTLCAFCHFTIAAQSTQYKVNWHISNRLSDSISTQVMTCDNAIYNKGNIPVIEHVIALQQHNVNITVNHAEYEQIPDEELMLIGQTEIPTTLQTETSIINQQGSYKAFIHIFPFVENDGKIQRLKSYSLETKPSTEKLPSTNTTTNSYKNQSVLANGSFVKIRVSSSGIYRLTYEELQNMGVNPAQVRIFGYGGAELDRNFSNYRIDDLPEVPVYMYMGSDNQFGPGDYILFHAQGPISWNYEYISSLGQRGFTHNLNTYSQYGYYFVTSDAGSRERLNVGTEATFTPADTIIVTTFIDYQLHEQELINLQDVTGQNGGGDEFYGEQFSNGNTLQNISFQVNNPTTNNARVCISAVANSTSGSSTLKLSMNGGSEQTMTFNAIAPSIYIMGTELGKNFYFPLQGGNNTLKINASMPSGSQMYLNWVELHAERTLTMTGNSMYFRTTTSYNTNLRNRFIIRNASADLQVWNITRLDSIYRMPTQLVGNELHFASGNHTIEQFVAVVPNAGSNAYNTPEIIGSVNQQNLHQLKDIEYVIITPEIFRSEANRLAAAHEELNGLTTAVVTDEEVYNEFSSGTPDASAYRWLMKMLYDRHTTGESTLAPRYLLLMGDGTFDNRKLLSQSGSNLLLTYQSDRGNLDATLAYPTDDYFGFLDDNSYFSETQMYVNIGIGRFPVSTIDQARNMVDKTIAYMNNTQKGNWKTQLCFLADDGDGTQHMSSIDTIAQLVKKLYPEYVSNKIILDSYLQEVTAAGESYPIAKNKFDNFLRNGMLYFCYMGHGSPSGITNEGMLTIKEIQTLANAKQAIWALGTCSFSHWDSPVVSAGEEAVLNANGGAIGVFSAARTVYADQNERLMLQFSQNLFAKENGDYLHIGDVVMRTKNAPNRESNRMSYCYLGDPAVKIVYPQPYTIETDSINGKTAEEGDTLRALSTNVLKGKIVDEDGQIVTDFQGKAYLTVYDKEQTFTTLNNHSDIPEAEYPFTYKDRIGILFKGEVTVTDGKFESYFMVPKDIQYNYGSGRITYYANDTLQGNEGIGYYENYIVGGSNPDAVYETDGPEMEIYLNSTQFVSGGQVDERPMFIAFLSDPNGINTSGSGIGHDLLLTVDNNTDQSWNLNDVFVTTGGDFRQGSINYKMAEMTEGKHTLSFRAWDLLNNSTTKTLDFEVVKNLAPEVFDIISYPNPIRSTETLHIEIVHDRPESILEVEINIFDVSGRRVYSTQQSCTTSISLQPQEAFCGSGVYLYQMRIKTQNSEYTTKTRKIIVIGQ</sequence>
<dbReference type="InterPro" id="IPR026444">
    <property type="entry name" value="Secre_tail"/>
</dbReference>
<dbReference type="AlphaFoldDB" id="A0A9D9HTH6"/>
<dbReference type="SUPFAM" id="SSF52129">
    <property type="entry name" value="Caspase-like"/>
    <property type="match status" value="1"/>
</dbReference>
<dbReference type="CDD" id="cd02258">
    <property type="entry name" value="Peptidase_C25_N"/>
    <property type="match status" value="1"/>
</dbReference>
<dbReference type="GO" id="GO:0008234">
    <property type="term" value="F:cysteine-type peptidase activity"/>
    <property type="evidence" value="ECO:0007669"/>
    <property type="project" value="InterPro"/>
</dbReference>
<dbReference type="Gene3D" id="3.40.50.10390">
    <property type="entry name" value="Gingipain r, domain 1"/>
    <property type="match status" value="1"/>
</dbReference>
<proteinExistence type="predicted"/>
<evidence type="ECO:0000256" key="1">
    <source>
        <dbReference type="ARBA" id="ARBA00022729"/>
    </source>
</evidence>
<feature type="signal peptide" evidence="2">
    <location>
        <begin position="1"/>
        <end position="25"/>
    </location>
</feature>
<dbReference type="NCBIfam" id="TIGR04183">
    <property type="entry name" value="Por_Secre_tail"/>
    <property type="match status" value="1"/>
</dbReference>
<accession>A0A9D9HTH6</accession>
<name>A0A9D9HTH6_9BACT</name>
<feature type="domain" description="Gingipain" evidence="3">
    <location>
        <begin position="548"/>
        <end position="915"/>
    </location>
</feature>
<dbReference type="Proteomes" id="UP000823641">
    <property type="component" value="Unassembled WGS sequence"/>
</dbReference>
<dbReference type="Pfam" id="PF01364">
    <property type="entry name" value="Peptidase_C25"/>
    <property type="match status" value="1"/>
</dbReference>
<reference evidence="4" key="2">
    <citation type="journal article" date="2021" name="PeerJ">
        <title>Extensive microbial diversity within the chicken gut microbiome revealed by metagenomics and culture.</title>
        <authorList>
            <person name="Gilroy R."/>
            <person name="Ravi A."/>
            <person name="Getino M."/>
            <person name="Pursley I."/>
            <person name="Horton D.L."/>
            <person name="Alikhan N.F."/>
            <person name="Baker D."/>
            <person name="Gharbi K."/>
            <person name="Hall N."/>
            <person name="Watson M."/>
            <person name="Adriaenssens E.M."/>
            <person name="Foster-Nyarko E."/>
            <person name="Jarju S."/>
            <person name="Secka A."/>
            <person name="Antonio M."/>
            <person name="Oren A."/>
            <person name="Chaudhuri R.R."/>
            <person name="La Ragione R."/>
            <person name="Hildebrand F."/>
            <person name="Pallen M.J."/>
        </authorList>
    </citation>
    <scope>NUCLEOTIDE SEQUENCE</scope>
    <source>
        <strain evidence="4">G3-3990</strain>
    </source>
</reference>
<feature type="chain" id="PRO_5039725633" evidence="2">
    <location>
        <begin position="26"/>
        <end position="1279"/>
    </location>
</feature>
<dbReference type="InterPro" id="IPR029030">
    <property type="entry name" value="Caspase-like_dom_sf"/>
</dbReference>
<dbReference type="NCBIfam" id="NF033707">
    <property type="entry name" value="T9SS_sortase"/>
    <property type="match status" value="1"/>
</dbReference>
<reference evidence="4" key="1">
    <citation type="submission" date="2020-10" db="EMBL/GenBank/DDBJ databases">
        <authorList>
            <person name="Gilroy R."/>
        </authorList>
    </citation>
    <scope>NUCLEOTIDE SEQUENCE</scope>
    <source>
        <strain evidence="4">G3-3990</strain>
    </source>
</reference>
<evidence type="ECO:0000313" key="5">
    <source>
        <dbReference type="Proteomes" id="UP000823641"/>
    </source>
</evidence>
<evidence type="ECO:0000256" key="2">
    <source>
        <dbReference type="SAM" id="SignalP"/>
    </source>
</evidence>
<dbReference type="InterPro" id="IPR001769">
    <property type="entry name" value="Gingipain"/>
</dbReference>
<comment type="caution">
    <text evidence="4">The sequence shown here is derived from an EMBL/GenBank/DDBJ whole genome shotgun (WGS) entry which is preliminary data.</text>
</comment>
<dbReference type="InterPro" id="IPR029031">
    <property type="entry name" value="Gingipain_N_sf"/>
</dbReference>
<keyword evidence="1 2" id="KW-0732">Signal</keyword>
<protein>
    <submittedName>
        <fullName evidence="4">Type IX secretion system sortase PorU</fullName>
    </submittedName>
</protein>
<dbReference type="EMBL" id="JADIMG010000047">
    <property type="protein sequence ID" value="MBO8459598.1"/>
    <property type="molecule type" value="Genomic_DNA"/>
</dbReference>
<dbReference type="Gene3D" id="2.60.120.260">
    <property type="entry name" value="Galactose-binding domain-like"/>
    <property type="match status" value="1"/>
</dbReference>
<organism evidence="4 5">
    <name type="scientific">Candidatus Gallipaludibacter merdavium</name>
    <dbReference type="NCBI Taxonomy" id="2840839"/>
    <lineage>
        <taxon>Bacteria</taxon>
        <taxon>Pseudomonadati</taxon>
        <taxon>Bacteroidota</taxon>
        <taxon>Bacteroidia</taxon>
        <taxon>Bacteroidales</taxon>
        <taxon>Candidatus Gallipaludibacter</taxon>
    </lineage>
</organism>
<evidence type="ECO:0000313" key="4">
    <source>
        <dbReference type="EMBL" id="MBO8459598.1"/>
    </source>
</evidence>
<dbReference type="Gene3D" id="3.40.50.1460">
    <property type="match status" value="1"/>
</dbReference>
<dbReference type="GO" id="GO:0006508">
    <property type="term" value="P:proteolysis"/>
    <property type="evidence" value="ECO:0007669"/>
    <property type="project" value="InterPro"/>
</dbReference>
<evidence type="ECO:0000259" key="3">
    <source>
        <dbReference type="Pfam" id="PF01364"/>
    </source>
</evidence>